<name>A0A8B7Q512_HIPAR</name>
<feature type="compositionally biased region" description="Low complexity" evidence="1">
    <location>
        <begin position="102"/>
        <end position="122"/>
    </location>
</feature>
<accession>A0A8B7Q512</accession>
<gene>
    <name evidence="5" type="primary">MUC15</name>
</gene>
<sequence length="340" mass="36529">MPKKATMLTSAQILFISTLFSLLLFGGYGGEGLEVSTMQNIAEGFKTRANGHVSLESETNLKSNQGDRETSNPKASNSSLQESSNKIHETTNFITILPIDNLSRSPRPTSPFSTSPPLSHSFVSKLPQNSPVAADGNPVSVSAPPNTTSAVTSEDFTWSSANDIMKTPENTSLTGSILPSAPPTIPMNPTTTEPNGWLTTTGDPLGGLTPYQETTPQPTLKFTNNSKLFPNTSDPQEDNRNTGVVFGAILGAILGASLLSLVGYLLCGKRKTNSFSHRRLYDDRNEPVLRLDNAPEPYDVSFGNSSYYNSNVNDSSMPAGRENARDGIPMDDIPPLRTSI</sequence>
<keyword evidence="2" id="KW-1133">Transmembrane helix</keyword>
<dbReference type="RefSeq" id="XP_019482638.1">
    <property type="nucleotide sequence ID" value="XM_019627093.1"/>
</dbReference>
<keyword evidence="2" id="KW-0812">Transmembrane</keyword>
<feature type="transmembrane region" description="Helical" evidence="2">
    <location>
        <begin position="244"/>
        <end position="267"/>
    </location>
</feature>
<dbReference type="AlphaFoldDB" id="A0A8B7Q512"/>
<evidence type="ECO:0000256" key="3">
    <source>
        <dbReference type="SAM" id="SignalP"/>
    </source>
</evidence>
<evidence type="ECO:0000313" key="5">
    <source>
        <dbReference type="RefSeq" id="XP_019482638.1"/>
    </source>
</evidence>
<dbReference type="PANTHER" id="PTHR45427">
    <property type="entry name" value="MUCIN-15"/>
    <property type="match status" value="1"/>
</dbReference>
<feature type="chain" id="PRO_5034198548" evidence="3">
    <location>
        <begin position="30"/>
        <end position="340"/>
    </location>
</feature>
<reference evidence="5" key="1">
    <citation type="submission" date="2025-08" db="UniProtKB">
        <authorList>
            <consortium name="RefSeq"/>
        </authorList>
    </citation>
    <scope>IDENTIFICATION</scope>
    <source>
        <tissue evidence="5">Muscle</tissue>
    </source>
</reference>
<keyword evidence="2" id="KW-0472">Membrane</keyword>
<organism evidence="4 5">
    <name type="scientific">Hipposideros armiger</name>
    <name type="common">Great Himalayan leaf-nosed bat</name>
    <dbReference type="NCBI Taxonomy" id="186990"/>
    <lineage>
        <taxon>Eukaryota</taxon>
        <taxon>Metazoa</taxon>
        <taxon>Chordata</taxon>
        <taxon>Craniata</taxon>
        <taxon>Vertebrata</taxon>
        <taxon>Euteleostomi</taxon>
        <taxon>Mammalia</taxon>
        <taxon>Eutheria</taxon>
        <taxon>Laurasiatheria</taxon>
        <taxon>Chiroptera</taxon>
        <taxon>Yinpterochiroptera</taxon>
        <taxon>Rhinolophoidea</taxon>
        <taxon>Hipposideridae</taxon>
        <taxon>Hipposideros</taxon>
    </lineage>
</organism>
<dbReference type="OrthoDB" id="9950822at2759"/>
<keyword evidence="4" id="KW-1185">Reference proteome</keyword>
<feature type="signal peptide" evidence="3">
    <location>
        <begin position="1"/>
        <end position="29"/>
    </location>
</feature>
<feature type="compositionally biased region" description="Polar residues" evidence="1">
    <location>
        <begin position="139"/>
        <end position="153"/>
    </location>
</feature>
<dbReference type="KEGG" id="hai:109373323"/>
<dbReference type="PANTHER" id="PTHR45427:SF1">
    <property type="entry name" value="MUCIN-15"/>
    <property type="match status" value="1"/>
</dbReference>
<dbReference type="CTD" id="143662"/>
<evidence type="ECO:0000256" key="2">
    <source>
        <dbReference type="SAM" id="Phobius"/>
    </source>
</evidence>
<evidence type="ECO:0000256" key="1">
    <source>
        <dbReference type="SAM" id="MobiDB-lite"/>
    </source>
</evidence>
<keyword evidence="3" id="KW-0732">Signal</keyword>
<dbReference type="Proteomes" id="UP000694851">
    <property type="component" value="Unplaced"/>
</dbReference>
<dbReference type="GeneID" id="109373323"/>
<dbReference type="Pfam" id="PF15672">
    <property type="entry name" value="Mucin15"/>
    <property type="match status" value="1"/>
</dbReference>
<proteinExistence type="predicted"/>
<feature type="region of interest" description="Disordered" evidence="1">
    <location>
        <begin position="59"/>
        <end position="153"/>
    </location>
</feature>
<evidence type="ECO:0000313" key="4">
    <source>
        <dbReference type="Proteomes" id="UP000694851"/>
    </source>
</evidence>
<dbReference type="InterPro" id="IPR031371">
    <property type="entry name" value="Mucin-15"/>
</dbReference>
<protein>
    <submittedName>
        <fullName evidence="5">Mucin-15</fullName>
    </submittedName>
</protein>
<feature type="compositionally biased region" description="Polar residues" evidence="1">
    <location>
        <begin position="72"/>
        <end position="94"/>
    </location>
</feature>